<evidence type="ECO:0000256" key="3">
    <source>
        <dbReference type="ARBA" id="ARBA00022970"/>
    </source>
</evidence>
<accession>A0A1G7X6S6</accession>
<dbReference type="PROSITE" id="PS50893">
    <property type="entry name" value="ABC_TRANSPORTER_2"/>
    <property type="match status" value="1"/>
</dbReference>
<dbReference type="InterPro" id="IPR017871">
    <property type="entry name" value="ABC_transporter-like_CS"/>
</dbReference>
<proteinExistence type="inferred from homology"/>
<dbReference type="PROSITE" id="PS00211">
    <property type="entry name" value="ABC_TRANSPORTER_1"/>
    <property type="match status" value="1"/>
</dbReference>
<sequence length="202" mass="21833">MVGLVPLLAGVVDVLGAPLGRRRPHQVARAGVLLVPDDRGIFYGLTVREHLRLAARRPDARREGAVLDRFPVLRNLEGRKAGLMSGGEQQMLAIAKALLAEPKVLIIDEMSLGLAPKIVQEMLPAIRDLAQEDGIGLILVEQHIELALSIADRGVILNHGRVVLTGAAADLLRDRYLVEAAYFGADEFGHDETDPDRVPALG</sequence>
<keyword evidence="5" id="KW-0067">ATP-binding</keyword>
<dbReference type="Pfam" id="PF00005">
    <property type="entry name" value="ABC_tran"/>
    <property type="match status" value="1"/>
</dbReference>
<dbReference type="STRING" id="366584.SAMN05216377_115104"/>
<dbReference type="InterPro" id="IPR027417">
    <property type="entry name" value="P-loop_NTPase"/>
</dbReference>
<evidence type="ECO:0000256" key="1">
    <source>
        <dbReference type="ARBA" id="ARBA00005417"/>
    </source>
</evidence>
<dbReference type="Gene3D" id="3.40.50.300">
    <property type="entry name" value="P-loop containing nucleotide triphosphate hydrolases"/>
    <property type="match status" value="1"/>
</dbReference>
<comment type="similarity">
    <text evidence="1">Belongs to the ABC transporter superfamily.</text>
</comment>
<name>A0A1G7X6S6_PSEOR</name>
<evidence type="ECO:0000313" key="5">
    <source>
        <dbReference type="EMBL" id="SDG79908.1"/>
    </source>
</evidence>
<dbReference type="GO" id="GO:0015807">
    <property type="term" value="P:L-amino acid transport"/>
    <property type="evidence" value="ECO:0007669"/>
    <property type="project" value="TreeGrafter"/>
</dbReference>
<reference evidence="5 6" key="1">
    <citation type="submission" date="2016-10" db="EMBL/GenBank/DDBJ databases">
        <authorList>
            <person name="de Groot N.N."/>
        </authorList>
    </citation>
    <scope>NUCLEOTIDE SEQUENCE [LARGE SCALE GENOMIC DNA]</scope>
    <source>
        <strain evidence="5 6">CGMCC 4.3143</strain>
    </source>
</reference>
<dbReference type="SUPFAM" id="SSF52540">
    <property type="entry name" value="P-loop containing nucleoside triphosphate hydrolases"/>
    <property type="match status" value="1"/>
</dbReference>
<evidence type="ECO:0000313" key="6">
    <source>
        <dbReference type="Proteomes" id="UP000198967"/>
    </source>
</evidence>
<dbReference type="PANTHER" id="PTHR43820:SF4">
    <property type="entry name" value="HIGH-AFFINITY BRANCHED-CHAIN AMINO ACID TRANSPORT ATP-BINDING PROTEIN LIVF"/>
    <property type="match status" value="1"/>
</dbReference>
<keyword evidence="5" id="KW-0547">Nucleotide-binding</keyword>
<dbReference type="AlphaFoldDB" id="A0A1G7X6S6"/>
<dbReference type="Proteomes" id="UP000198967">
    <property type="component" value="Unassembled WGS sequence"/>
</dbReference>
<dbReference type="InterPro" id="IPR003439">
    <property type="entry name" value="ABC_transporter-like_ATP-bd"/>
</dbReference>
<organism evidence="5 6">
    <name type="scientific">Pseudonocardia oroxyli</name>
    <dbReference type="NCBI Taxonomy" id="366584"/>
    <lineage>
        <taxon>Bacteria</taxon>
        <taxon>Bacillati</taxon>
        <taxon>Actinomycetota</taxon>
        <taxon>Actinomycetes</taxon>
        <taxon>Pseudonocardiales</taxon>
        <taxon>Pseudonocardiaceae</taxon>
        <taxon>Pseudonocardia</taxon>
    </lineage>
</organism>
<keyword evidence="6" id="KW-1185">Reference proteome</keyword>
<keyword evidence="2" id="KW-0813">Transport</keyword>
<feature type="domain" description="ABC transporter" evidence="4">
    <location>
        <begin position="2"/>
        <end position="184"/>
    </location>
</feature>
<dbReference type="GO" id="GO:0016887">
    <property type="term" value="F:ATP hydrolysis activity"/>
    <property type="evidence" value="ECO:0007669"/>
    <property type="project" value="InterPro"/>
</dbReference>
<keyword evidence="3" id="KW-0029">Amino-acid transport</keyword>
<evidence type="ECO:0000259" key="4">
    <source>
        <dbReference type="PROSITE" id="PS50893"/>
    </source>
</evidence>
<dbReference type="InterPro" id="IPR052156">
    <property type="entry name" value="BCAA_Transport_ATP-bd_LivF"/>
</dbReference>
<protein>
    <submittedName>
        <fullName evidence="5">Amino acid/amide ABC transporter ATP-binding protein 2, HAAT family</fullName>
    </submittedName>
</protein>
<dbReference type="GO" id="GO:0005524">
    <property type="term" value="F:ATP binding"/>
    <property type="evidence" value="ECO:0007669"/>
    <property type="project" value="UniProtKB-KW"/>
</dbReference>
<evidence type="ECO:0000256" key="2">
    <source>
        <dbReference type="ARBA" id="ARBA00022448"/>
    </source>
</evidence>
<dbReference type="GO" id="GO:0015658">
    <property type="term" value="F:branched-chain amino acid transmembrane transporter activity"/>
    <property type="evidence" value="ECO:0007669"/>
    <property type="project" value="TreeGrafter"/>
</dbReference>
<dbReference type="EMBL" id="FNBE01000015">
    <property type="protein sequence ID" value="SDG79908.1"/>
    <property type="molecule type" value="Genomic_DNA"/>
</dbReference>
<gene>
    <name evidence="5" type="ORF">SAMN05216377_115104</name>
</gene>
<dbReference type="PANTHER" id="PTHR43820">
    <property type="entry name" value="HIGH-AFFINITY BRANCHED-CHAIN AMINO ACID TRANSPORT ATP-BINDING PROTEIN LIVF"/>
    <property type="match status" value="1"/>
</dbReference>